<dbReference type="Proteomes" id="UP000070394">
    <property type="component" value="Unassembled WGS sequence"/>
</dbReference>
<sequence>MASFITLLYNSLKKILSKEIVMEFRQLEAFVATAELKSFSQAAKYLYLSQSTVSSHIQNLEDDLGKKLLLRTTKSITLTSEGEAFLAYARKIVETKDQAILSLQQTTKKLIHLGASSIPSTYLLPQIISEFRQKHPEVHFSIWQGGSDEIGELLQNGSVDIAFTGKDVSSPMCESIRVCSDHLMLVTPATDEYRQLKESNAKISDILKHPMILRANGSGTQFIASKLLESLGIKKTELNVVIQTNDLESIKHMIVGGVGISICSRFSVQNLLGSNQIITYPLESAKTRYFSLHCMNSKKIVPEIKLFIDYIQELISEKKFENS</sequence>
<dbReference type="NCBIfam" id="NF040786">
    <property type="entry name" value="LysR_Sec_metab"/>
    <property type="match status" value="1"/>
</dbReference>
<dbReference type="SUPFAM" id="SSF46785">
    <property type="entry name" value="Winged helix' DNA-binding domain"/>
    <property type="match status" value="1"/>
</dbReference>
<dbReference type="PROSITE" id="PS50931">
    <property type="entry name" value="HTH_LYSR"/>
    <property type="match status" value="1"/>
</dbReference>
<name>A0A133ZTD0_9FIRM</name>
<dbReference type="PANTHER" id="PTHR30126">
    <property type="entry name" value="HTH-TYPE TRANSCRIPTIONAL REGULATOR"/>
    <property type="match status" value="1"/>
</dbReference>
<feature type="domain" description="HTH lysR-type" evidence="5">
    <location>
        <begin position="22"/>
        <end position="79"/>
    </location>
</feature>
<keyword evidence="3" id="KW-0238">DNA-binding</keyword>
<dbReference type="AlphaFoldDB" id="A0A133ZTD0"/>
<dbReference type="GO" id="GO:0000976">
    <property type="term" value="F:transcription cis-regulatory region binding"/>
    <property type="evidence" value="ECO:0007669"/>
    <property type="project" value="TreeGrafter"/>
</dbReference>
<dbReference type="Pfam" id="PF03466">
    <property type="entry name" value="LysR_substrate"/>
    <property type="match status" value="1"/>
</dbReference>
<keyword evidence="7" id="KW-1185">Reference proteome</keyword>
<reference evidence="7" key="1">
    <citation type="submission" date="2016-01" db="EMBL/GenBank/DDBJ databases">
        <authorList>
            <person name="Mitreva M."/>
            <person name="Pepin K.H."/>
            <person name="Mihindukulasuriya K.A."/>
            <person name="Fulton R."/>
            <person name="Fronick C."/>
            <person name="O'Laughlin M."/>
            <person name="Miner T."/>
            <person name="Herter B."/>
            <person name="Rosa B.A."/>
            <person name="Cordes M."/>
            <person name="Tomlinson C."/>
            <person name="Wollam A."/>
            <person name="Palsikar V.B."/>
            <person name="Mardis E.R."/>
            <person name="Wilson R.K."/>
        </authorList>
    </citation>
    <scope>NUCLEOTIDE SEQUENCE [LARGE SCALE GENOMIC DNA]</scope>
    <source>
        <strain evidence="7">DNF00896</strain>
    </source>
</reference>
<evidence type="ECO:0000256" key="2">
    <source>
        <dbReference type="ARBA" id="ARBA00023015"/>
    </source>
</evidence>
<dbReference type="CDD" id="cd05466">
    <property type="entry name" value="PBP2_LTTR_substrate"/>
    <property type="match status" value="1"/>
</dbReference>
<dbReference type="InterPro" id="IPR036390">
    <property type="entry name" value="WH_DNA-bd_sf"/>
</dbReference>
<organism evidence="6 7">
    <name type="scientific">Lachnoanaerobaculum saburreum</name>
    <dbReference type="NCBI Taxonomy" id="467210"/>
    <lineage>
        <taxon>Bacteria</taxon>
        <taxon>Bacillati</taxon>
        <taxon>Bacillota</taxon>
        <taxon>Clostridia</taxon>
        <taxon>Lachnospirales</taxon>
        <taxon>Lachnospiraceae</taxon>
        <taxon>Lachnoanaerobaculum</taxon>
    </lineage>
</organism>
<dbReference type="SUPFAM" id="SSF53850">
    <property type="entry name" value="Periplasmic binding protein-like II"/>
    <property type="match status" value="1"/>
</dbReference>
<comment type="caution">
    <text evidence="6">The sequence shown here is derived from an EMBL/GenBank/DDBJ whole genome shotgun (WGS) entry which is preliminary data.</text>
</comment>
<dbReference type="PATRIC" id="fig|467210.3.peg.1093"/>
<evidence type="ECO:0000256" key="1">
    <source>
        <dbReference type="ARBA" id="ARBA00009437"/>
    </source>
</evidence>
<proteinExistence type="inferred from homology"/>
<protein>
    <submittedName>
        <fullName evidence="6">LysR substrate binding domain protein</fullName>
    </submittedName>
</protein>
<gene>
    <name evidence="6" type="ORF">HMPREF1866_01104</name>
</gene>
<dbReference type="EMBL" id="LSDA01000049">
    <property type="protein sequence ID" value="KXB58695.1"/>
    <property type="molecule type" value="Genomic_DNA"/>
</dbReference>
<evidence type="ECO:0000313" key="6">
    <source>
        <dbReference type="EMBL" id="KXB58695.1"/>
    </source>
</evidence>
<dbReference type="InterPro" id="IPR000847">
    <property type="entry name" value="LysR_HTH_N"/>
</dbReference>
<evidence type="ECO:0000256" key="4">
    <source>
        <dbReference type="ARBA" id="ARBA00023163"/>
    </source>
</evidence>
<dbReference type="PANTHER" id="PTHR30126:SF40">
    <property type="entry name" value="HTH-TYPE TRANSCRIPTIONAL REGULATOR GLTR"/>
    <property type="match status" value="1"/>
</dbReference>
<dbReference type="STRING" id="467210.HMPREF1866_01104"/>
<dbReference type="InterPro" id="IPR047788">
    <property type="entry name" value="LysR-like_Sec_metab"/>
</dbReference>
<dbReference type="FunFam" id="1.10.10.10:FF:000001">
    <property type="entry name" value="LysR family transcriptional regulator"/>
    <property type="match status" value="1"/>
</dbReference>
<comment type="similarity">
    <text evidence="1">Belongs to the LysR transcriptional regulatory family.</text>
</comment>
<evidence type="ECO:0000313" key="7">
    <source>
        <dbReference type="Proteomes" id="UP000070394"/>
    </source>
</evidence>
<keyword evidence="4" id="KW-0804">Transcription</keyword>
<keyword evidence="2" id="KW-0805">Transcription regulation</keyword>
<dbReference type="PRINTS" id="PR00039">
    <property type="entry name" value="HTHLYSR"/>
</dbReference>
<dbReference type="InterPro" id="IPR036388">
    <property type="entry name" value="WH-like_DNA-bd_sf"/>
</dbReference>
<accession>A0A133ZTD0</accession>
<dbReference type="Gene3D" id="3.40.190.290">
    <property type="match status" value="1"/>
</dbReference>
<dbReference type="GO" id="GO:0003700">
    <property type="term" value="F:DNA-binding transcription factor activity"/>
    <property type="evidence" value="ECO:0007669"/>
    <property type="project" value="InterPro"/>
</dbReference>
<dbReference type="Pfam" id="PF00126">
    <property type="entry name" value="HTH_1"/>
    <property type="match status" value="1"/>
</dbReference>
<evidence type="ECO:0000256" key="3">
    <source>
        <dbReference type="ARBA" id="ARBA00023125"/>
    </source>
</evidence>
<dbReference type="Gene3D" id="1.10.10.10">
    <property type="entry name" value="Winged helix-like DNA-binding domain superfamily/Winged helix DNA-binding domain"/>
    <property type="match status" value="1"/>
</dbReference>
<evidence type="ECO:0000259" key="5">
    <source>
        <dbReference type="PROSITE" id="PS50931"/>
    </source>
</evidence>
<dbReference type="InterPro" id="IPR005119">
    <property type="entry name" value="LysR_subst-bd"/>
</dbReference>